<proteinExistence type="inferred from homology"/>
<dbReference type="EMBL" id="PPFX01000018">
    <property type="protein sequence ID" value="PNU20082.1"/>
    <property type="molecule type" value="Genomic_DNA"/>
</dbReference>
<comment type="catalytic activity">
    <reaction evidence="8">
        <text>L-seryl-tRNA(Sec) + selenophosphate + H(+) = L-selenocysteinyl-tRNA(Sec) + phosphate</text>
        <dbReference type="Rhea" id="RHEA:22728"/>
        <dbReference type="Rhea" id="RHEA-COMP:9742"/>
        <dbReference type="Rhea" id="RHEA-COMP:9743"/>
        <dbReference type="ChEBI" id="CHEBI:15378"/>
        <dbReference type="ChEBI" id="CHEBI:16144"/>
        <dbReference type="ChEBI" id="CHEBI:43474"/>
        <dbReference type="ChEBI" id="CHEBI:78533"/>
        <dbReference type="ChEBI" id="CHEBI:78573"/>
        <dbReference type="EC" id="2.9.1.1"/>
    </reaction>
</comment>
<name>A0A2K2H9V6_9BACT</name>
<dbReference type="GO" id="GO:0001514">
    <property type="term" value="P:selenocysteine incorporation"/>
    <property type="evidence" value="ECO:0007669"/>
    <property type="project" value="UniProtKB-UniRule"/>
</dbReference>
<dbReference type="InterPro" id="IPR015421">
    <property type="entry name" value="PyrdxlP-dep_Trfase_major"/>
</dbReference>
<dbReference type="PANTHER" id="PTHR32328">
    <property type="entry name" value="L-SERYL-TRNA(SEC) SELENIUM TRANSFERASE"/>
    <property type="match status" value="1"/>
</dbReference>
<sequence length="472" mass="50725">MRDKQTLLRNLPAVDKLLQSAPFLDLATDIPHALQLEACQTTVECLRREILDRPEAFTTADLDIDSVAQRAAGQARQLHRPNLRPVINATGTLLHTNLGRAPLSDAALRAVERVSRGYSNLEFNLDNGGRGHRYSHVEDLLCKLTGAEAATVVNNNAGAVLLALTALAKGKEAIVSRGELVEIGGAFRIPEVMAAGGVQLREVGATNKTHLRDYRAAIGEQTGLLLKVHTSNYRIVGFSEAVPAADLVGLAAEHGLPVLEDLGSGMLIDLTEYGLPHEPTVAETVAAGVDLVTFSGDKLLGGPQAGLIVGRREAIDKIRRHPMARAMRIDKMTLAALEATLRPYLDRERALREIPVLRMLGESAGNLRRRCRKLAATLKKTCGGHVAVEILAEVSRVGGGALPLTELPGWALALRLPDGSVEALAARLRQGEPPLVGRIQNDQLLLNPRTVLPEEEPLLCRCLAAALNAPDH</sequence>
<comment type="function">
    <text evidence="8">Converts seryl-tRNA(Sec) to selenocysteinyl-tRNA(Sec) required for selenoprotein biosynthesis.</text>
</comment>
<dbReference type="InterPro" id="IPR018319">
    <property type="entry name" value="SelA-like"/>
</dbReference>
<dbReference type="InterPro" id="IPR015424">
    <property type="entry name" value="PyrdxlP-dep_Trfase"/>
</dbReference>
<evidence type="ECO:0000313" key="11">
    <source>
        <dbReference type="EMBL" id="PNU20082.1"/>
    </source>
</evidence>
<dbReference type="GO" id="GO:0004125">
    <property type="term" value="F:L-seryl-tRNA(Sec) selenium transferase activity"/>
    <property type="evidence" value="ECO:0007669"/>
    <property type="project" value="UniProtKB-UniRule"/>
</dbReference>
<keyword evidence="6 8" id="KW-0711">Selenium</keyword>
<dbReference type="RefSeq" id="WP_103115457.1">
    <property type="nucleotide sequence ID" value="NZ_PPFX01000018.1"/>
</dbReference>
<dbReference type="Pfam" id="PF03841">
    <property type="entry name" value="SelA"/>
    <property type="match status" value="1"/>
</dbReference>
<reference evidence="11 12" key="1">
    <citation type="journal article" date="2018" name="Genome Announc.">
        <title>Genome Sequence of Geothermobacter sp. HR-1 Iron Reducer from the Loihi Seamount.</title>
        <authorList>
            <person name="Smith H."/>
            <person name="Abuyen K."/>
            <person name="Tremblay J."/>
            <person name="Savalia P."/>
            <person name="Perez-Rodriguez I."/>
            <person name="Emerson D."/>
            <person name="Tully B."/>
            <person name="Amend J."/>
        </authorList>
    </citation>
    <scope>NUCLEOTIDE SEQUENCE [LARGE SCALE GENOMIC DNA]</scope>
    <source>
        <strain evidence="11 12">HR-1</strain>
    </source>
</reference>
<dbReference type="OrthoDB" id="9787096at2"/>
<evidence type="ECO:0000256" key="9">
    <source>
        <dbReference type="PIRSR" id="PIRSR618319-50"/>
    </source>
</evidence>
<dbReference type="Gene3D" id="3.90.1150.180">
    <property type="match status" value="1"/>
</dbReference>
<feature type="domain" description="L-seryl-tRNA selenium transferase N-terminal" evidence="10">
    <location>
        <begin position="8"/>
        <end position="47"/>
    </location>
</feature>
<comment type="cofactor">
    <cofactor evidence="1 8 9">
        <name>pyridoxal 5'-phosphate</name>
        <dbReference type="ChEBI" id="CHEBI:597326"/>
    </cofactor>
</comment>
<dbReference type="Pfam" id="PF12390">
    <property type="entry name" value="Se-cys_synth_N"/>
    <property type="match status" value="1"/>
</dbReference>
<dbReference type="GO" id="GO:0001717">
    <property type="term" value="P:conversion of seryl-tRNAsec to selenocys-tRNAsec"/>
    <property type="evidence" value="ECO:0007669"/>
    <property type="project" value="UniProtKB-UniRule"/>
</dbReference>
<dbReference type="HAMAP" id="MF_00423">
    <property type="entry name" value="SelA"/>
    <property type="match status" value="1"/>
</dbReference>
<evidence type="ECO:0000259" key="10">
    <source>
        <dbReference type="Pfam" id="PF12390"/>
    </source>
</evidence>
<dbReference type="GO" id="GO:0005737">
    <property type="term" value="C:cytoplasm"/>
    <property type="evidence" value="ECO:0007669"/>
    <property type="project" value="UniProtKB-SubCell"/>
</dbReference>
<feature type="modified residue" description="N6-(pyridoxal phosphate)lysine" evidence="8 9">
    <location>
        <position position="298"/>
    </location>
</feature>
<dbReference type="InterPro" id="IPR025862">
    <property type="entry name" value="SelA_trans_N_dom"/>
</dbReference>
<keyword evidence="3 8" id="KW-0808">Transferase</keyword>
<dbReference type="Gene3D" id="3.40.640.10">
    <property type="entry name" value="Type I PLP-dependent aspartate aminotransferase-like (Major domain)"/>
    <property type="match status" value="1"/>
</dbReference>
<evidence type="ECO:0000256" key="4">
    <source>
        <dbReference type="ARBA" id="ARBA00022898"/>
    </source>
</evidence>
<comment type="caution">
    <text evidence="11">The sequence shown here is derived from an EMBL/GenBank/DDBJ whole genome shotgun (WGS) entry which is preliminary data.</text>
</comment>
<evidence type="ECO:0000256" key="3">
    <source>
        <dbReference type="ARBA" id="ARBA00022679"/>
    </source>
</evidence>
<comment type="pathway">
    <text evidence="8">Aminoacyl-tRNA biosynthesis; selenocysteinyl-tRNA(Sec) biosynthesis; selenocysteinyl-tRNA(Sec) from L-seryl-tRNA(Sec) (bacterial route): step 1/1.</text>
</comment>
<gene>
    <name evidence="8" type="primary">selA</name>
    <name evidence="11" type="ORF">C2E25_09195</name>
</gene>
<dbReference type="EC" id="2.9.1.1" evidence="8"/>
<dbReference type="UniPathway" id="UPA00906">
    <property type="reaction ID" value="UER00896"/>
</dbReference>
<dbReference type="PANTHER" id="PTHR32328:SF0">
    <property type="entry name" value="L-SERYL-TRNA(SEC) SELENIUM TRANSFERASE"/>
    <property type="match status" value="1"/>
</dbReference>
<accession>A0A2K2H9V6</accession>
<evidence type="ECO:0000256" key="8">
    <source>
        <dbReference type="HAMAP-Rule" id="MF_00423"/>
    </source>
</evidence>
<dbReference type="AlphaFoldDB" id="A0A2K2H9V6"/>
<keyword evidence="5 8" id="KW-0648">Protein biosynthesis</keyword>
<comment type="similarity">
    <text evidence="7 8">Belongs to the SelA family.</text>
</comment>
<evidence type="ECO:0000256" key="2">
    <source>
        <dbReference type="ARBA" id="ARBA00022490"/>
    </source>
</evidence>
<evidence type="ECO:0000313" key="12">
    <source>
        <dbReference type="Proteomes" id="UP000236340"/>
    </source>
</evidence>
<dbReference type="Proteomes" id="UP000236340">
    <property type="component" value="Unassembled WGS sequence"/>
</dbReference>
<organism evidence="11 12">
    <name type="scientific">Geothermobacter hydrogeniphilus</name>
    <dbReference type="NCBI Taxonomy" id="1969733"/>
    <lineage>
        <taxon>Bacteria</taxon>
        <taxon>Pseudomonadati</taxon>
        <taxon>Thermodesulfobacteriota</taxon>
        <taxon>Desulfuromonadia</taxon>
        <taxon>Desulfuromonadales</taxon>
        <taxon>Geothermobacteraceae</taxon>
        <taxon>Geothermobacter</taxon>
    </lineage>
</organism>
<protein>
    <recommendedName>
        <fullName evidence="8">L-seryl-tRNA(Sec) selenium transferase</fullName>
        <ecNumber evidence="8">2.9.1.1</ecNumber>
    </recommendedName>
    <alternativeName>
        <fullName evidence="8">Selenocysteine synthase</fullName>
        <shortName evidence="8">Sec synthase</shortName>
    </alternativeName>
    <alternativeName>
        <fullName evidence="8">Selenocysteinyl-tRNA(Sec) synthase</fullName>
    </alternativeName>
</protein>
<comment type="subcellular location">
    <subcellularLocation>
        <location evidence="8">Cytoplasm</location>
    </subcellularLocation>
</comment>
<evidence type="ECO:0000256" key="5">
    <source>
        <dbReference type="ARBA" id="ARBA00022917"/>
    </source>
</evidence>
<evidence type="ECO:0000256" key="1">
    <source>
        <dbReference type="ARBA" id="ARBA00001933"/>
    </source>
</evidence>
<dbReference type="SUPFAM" id="SSF53383">
    <property type="entry name" value="PLP-dependent transferases"/>
    <property type="match status" value="1"/>
</dbReference>
<dbReference type="NCBIfam" id="TIGR00474">
    <property type="entry name" value="selA"/>
    <property type="match status" value="1"/>
</dbReference>
<evidence type="ECO:0000256" key="6">
    <source>
        <dbReference type="ARBA" id="ARBA00023266"/>
    </source>
</evidence>
<keyword evidence="4 8" id="KW-0663">Pyridoxal phosphate</keyword>
<dbReference type="InterPro" id="IPR004534">
    <property type="entry name" value="SelA_trans"/>
</dbReference>
<evidence type="ECO:0000256" key="7">
    <source>
        <dbReference type="ARBA" id="ARBA00044507"/>
    </source>
</evidence>
<keyword evidence="2 8" id="KW-0963">Cytoplasm</keyword>